<evidence type="ECO:0000313" key="3">
    <source>
        <dbReference type="EMBL" id="KAF9060750.1"/>
    </source>
</evidence>
<dbReference type="Gene3D" id="1.25.40.10">
    <property type="entry name" value="Tetratricopeptide repeat domain"/>
    <property type="match status" value="1"/>
</dbReference>
<reference evidence="3" key="1">
    <citation type="submission" date="2020-11" db="EMBL/GenBank/DDBJ databases">
        <authorList>
            <consortium name="DOE Joint Genome Institute"/>
            <person name="Ahrendt S."/>
            <person name="Riley R."/>
            <person name="Andreopoulos W."/>
            <person name="Labutti K."/>
            <person name="Pangilinan J."/>
            <person name="Ruiz-Duenas F.J."/>
            <person name="Barrasa J.M."/>
            <person name="Sanchez-Garcia M."/>
            <person name="Camarero S."/>
            <person name="Miyauchi S."/>
            <person name="Serrano A."/>
            <person name="Linde D."/>
            <person name="Babiker R."/>
            <person name="Drula E."/>
            <person name="Ayuso-Fernandez I."/>
            <person name="Pacheco R."/>
            <person name="Padilla G."/>
            <person name="Ferreira P."/>
            <person name="Barriuso J."/>
            <person name="Kellner H."/>
            <person name="Castanera R."/>
            <person name="Alfaro M."/>
            <person name="Ramirez L."/>
            <person name="Pisabarro A.G."/>
            <person name="Kuo A."/>
            <person name="Tritt A."/>
            <person name="Lipzen A."/>
            <person name="He G."/>
            <person name="Yan M."/>
            <person name="Ng V."/>
            <person name="Cullen D."/>
            <person name="Martin F."/>
            <person name="Rosso M.-N."/>
            <person name="Henrissat B."/>
            <person name="Hibbett D."/>
            <person name="Martinez A.T."/>
            <person name="Grigoriev I.V."/>
        </authorList>
    </citation>
    <scope>NUCLEOTIDE SEQUENCE</scope>
    <source>
        <strain evidence="3">AH 40177</strain>
    </source>
</reference>
<dbReference type="InterPro" id="IPR019734">
    <property type="entry name" value="TPR_rpt"/>
</dbReference>
<organism evidence="3 4">
    <name type="scientific">Rhodocollybia butyracea</name>
    <dbReference type="NCBI Taxonomy" id="206335"/>
    <lineage>
        <taxon>Eukaryota</taxon>
        <taxon>Fungi</taxon>
        <taxon>Dikarya</taxon>
        <taxon>Basidiomycota</taxon>
        <taxon>Agaricomycotina</taxon>
        <taxon>Agaricomycetes</taxon>
        <taxon>Agaricomycetidae</taxon>
        <taxon>Agaricales</taxon>
        <taxon>Marasmiineae</taxon>
        <taxon>Omphalotaceae</taxon>
        <taxon>Rhodocollybia</taxon>
    </lineage>
</organism>
<proteinExistence type="predicted"/>
<keyword evidence="2" id="KW-0802">TPR repeat</keyword>
<dbReference type="EMBL" id="JADNRY010000230">
    <property type="protein sequence ID" value="KAF9060750.1"/>
    <property type="molecule type" value="Genomic_DNA"/>
</dbReference>
<evidence type="ECO:0000256" key="1">
    <source>
        <dbReference type="ARBA" id="ARBA00022737"/>
    </source>
</evidence>
<dbReference type="InterPro" id="IPR011990">
    <property type="entry name" value="TPR-like_helical_dom_sf"/>
</dbReference>
<name>A0A9P5TYQ7_9AGAR</name>
<gene>
    <name evidence="3" type="ORF">BDP27DRAFT_1491936</name>
</gene>
<evidence type="ECO:0000256" key="2">
    <source>
        <dbReference type="ARBA" id="ARBA00022803"/>
    </source>
</evidence>
<dbReference type="AlphaFoldDB" id="A0A9P5TYQ7"/>
<dbReference type="OrthoDB" id="626167at2759"/>
<dbReference type="Proteomes" id="UP000772434">
    <property type="component" value="Unassembled WGS sequence"/>
</dbReference>
<accession>A0A9P5TYQ7</accession>
<dbReference type="SMART" id="SM00028">
    <property type="entry name" value="TPR"/>
    <property type="match status" value="3"/>
</dbReference>
<dbReference type="InterPro" id="IPR013105">
    <property type="entry name" value="TPR_2"/>
</dbReference>
<dbReference type="Pfam" id="PF07719">
    <property type="entry name" value="TPR_2"/>
    <property type="match status" value="1"/>
</dbReference>
<keyword evidence="4" id="KW-1185">Reference proteome</keyword>
<comment type="caution">
    <text evidence="3">The sequence shown here is derived from an EMBL/GenBank/DDBJ whole genome shotgun (WGS) entry which is preliminary data.</text>
</comment>
<dbReference type="SUPFAM" id="SSF48452">
    <property type="entry name" value="TPR-like"/>
    <property type="match status" value="2"/>
</dbReference>
<evidence type="ECO:0000313" key="4">
    <source>
        <dbReference type="Proteomes" id="UP000772434"/>
    </source>
</evidence>
<keyword evidence="1" id="KW-0677">Repeat</keyword>
<protein>
    <submittedName>
        <fullName evidence="3">Uncharacterized protein</fullName>
    </submittedName>
</protein>
<sequence>MLRSIPDDAKFKDDLAALATEETNIQNILMQVDIQRLRPDVLNALIAFSFYRFSTRASTVVALHAVDIAEATDDTQRLAEAHLVLGKILFRLDRYDEACPHFENAHRLFKTLPDGPDHWHMGECLMQLAEMWMYMMIFSNKNRLLVLEAQAELSHNPSQKYYVACGLLGLGNFLWWSSDFREALKVLSAAKSIFEELECQASTSECLILMAHVYIDSQEYMQAVDLSRLGLIKAEKSGDVRLIHDALIDLIQSLVILSYHDEALDIIGKWLPHVRAGGSPLTIGQILELLGYNCVEKMDLRKAQVAFEGARIQYSNIGSTVLGRKSKERCSANLTKLENGLTITVLSDLQKWP</sequence>